<feature type="transmembrane region" description="Helical" evidence="1">
    <location>
        <begin position="43"/>
        <end position="66"/>
    </location>
</feature>
<feature type="chain" id="PRO_5009523859" evidence="2">
    <location>
        <begin position="25"/>
        <end position="116"/>
    </location>
</feature>
<protein>
    <submittedName>
        <fullName evidence="3">Uncharacterized protein</fullName>
    </submittedName>
</protein>
<keyword evidence="2" id="KW-0732">Signal</keyword>
<keyword evidence="1" id="KW-0472">Membrane</keyword>
<sequence>MKTIFYTILASLLAVTTHATPAAAQQTQAQLINPLKVDSVEGFLVAIIDIMLTFALPIVVLFLIWTGFLMVMAQGDPGKLTAAKKRFFNVLVGTLIIFGAKLILEIIQTTITSLAG</sequence>
<comment type="caution">
    <text evidence="3">The sequence shown here is derived from an EMBL/GenBank/DDBJ whole genome shotgun (WGS) entry which is preliminary data.</text>
</comment>
<keyword evidence="1" id="KW-0812">Transmembrane</keyword>
<gene>
    <name evidence="3" type="ORF">A3C87_01655</name>
</gene>
<dbReference type="STRING" id="1798491.A3C87_01655"/>
<feature type="transmembrane region" description="Helical" evidence="1">
    <location>
        <begin position="87"/>
        <end position="107"/>
    </location>
</feature>
<reference evidence="3 4" key="1">
    <citation type="journal article" date="2016" name="Nat. Commun.">
        <title>Thousands of microbial genomes shed light on interconnected biogeochemical processes in an aquifer system.</title>
        <authorList>
            <person name="Anantharaman K."/>
            <person name="Brown C.T."/>
            <person name="Hug L.A."/>
            <person name="Sharon I."/>
            <person name="Castelle C.J."/>
            <person name="Probst A.J."/>
            <person name="Thomas B.C."/>
            <person name="Singh A."/>
            <person name="Wilkins M.J."/>
            <person name="Karaoz U."/>
            <person name="Brodie E.L."/>
            <person name="Williams K.H."/>
            <person name="Hubbard S.S."/>
            <person name="Banfield J.F."/>
        </authorList>
    </citation>
    <scope>NUCLEOTIDE SEQUENCE [LARGE SCALE GENOMIC DNA]</scope>
</reference>
<dbReference type="AlphaFoldDB" id="A0A1F6DIS8"/>
<evidence type="ECO:0000313" key="4">
    <source>
        <dbReference type="Proteomes" id="UP000176511"/>
    </source>
</evidence>
<dbReference type="Pfam" id="PF04956">
    <property type="entry name" value="TrbC"/>
    <property type="match status" value="1"/>
</dbReference>
<name>A0A1F6DIS8_9BACT</name>
<dbReference type="Proteomes" id="UP000176511">
    <property type="component" value="Unassembled WGS sequence"/>
</dbReference>
<dbReference type="InterPro" id="IPR007039">
    <property type="entry name" value="TrbC/VirB2"/>
</dbReference>
<evidence type="ECO:0000256" key="1">
    <source>
        <dbReference type="SAM" id="Phobius"/>
    </source>
</evidence>
<accession>A0A1F6DIS8</accession>
<proteinExistence type="predicted"/>
<feature type="signal peptide" evidence="2">
    <location>
        <begin position="1"/>
        <end position="24"/>
    </location>
</feature>
<evidence type="ECO:0000256" key="2">
    <source>
        <dbReference type="SAM" id="SignalP"/>
    </source>
</evidence>
<organism evidence="3 4">
    <name type="scientific">Candidatus Kaiserbacteria bacterium RIFCSPHIGHO2_02_FULL_49_34</name>
    <dbReference type="NCBI Taxonomy" id="1798491"/>
    <lineage>
        <taxon>Bacteria</taxon>
        <taxon>Candidatus Kaiseribacteriota</taxon>
    </lineage>
</organism>
<dbReference type="EMBL" id="MFLE01000024">
    <property type="protein sequence ID" value="OGG61237.1"/>
    <property type="molecule type" value="Genomic_DNA"/>
</dbReference>
<evidence type="ECO:0000313" key="3">
    <source>
        <dbReference type="EMBL" id="OGG61237.1"/>
    </source>
</evidence>
<keyword evidence="1" id="KW-1133">Transmembrane helix</keyword>